<organism evidence="1 2">
    <name type="scientific">Streptococcus thermophilus</name>
    <dbReference type="NCBI Taxonomy" id="1308"/>
    <lineage>
        <taxon>Bacteria</taxon>
        <taxon>Bacillati</taxon>
        <taxon>Bacillota</taxon>
        <taxon>Bacilli</taxon>
        <taxon>Lactobacillales</taxon>
        <taxon>Streptococcaceae</taxon>
        <taxon>Streptococcus</taxon>
    </lineage>
</organism>
<proteinExistence type="predicted"/>
<sequence length="85" mass="10148">MTRKQTDDQSDELMAESLQVENYLKQGRGCHRYTVQLGIEQGINSYLERYQLASPQLKFKIFLFSSFYGEKIKRFLEEIRGERYV</sequence>
<evidence type="ECO:0000313" key="2">
    <source>
        <dbReference type="Proteomes" id="UP000249634"/>
    </source>
</evidence>
<reference evidence="1 2" key="1">
    <citation type="submission" date="2018-06" db="EMBL/GenBank/DDBJ databases">
        <authorList>
            <consortium name="Pathogen Informatics"/>
            <person name="Doyle S."/>
        </authorList>
    </citation>
    <scope>NUCLEOTIDE SEQUENCE [LARGE SCALE GENOMIC DNA]</scope>
    <source>
        <strain evidence="1 2">NCTC12958</strain>
    </source>
</reference>
<dbReference type="AlphaFoldDB" id="A0A2X3ULX8"/>
<accession>A0A2X3ULX8</accession>
<gene>
    <name evidence="1" type="ORF">NCTC12958_01103</name>
</gene>
<dbReference type="Proteomes" id="UP000249634">
    <property type="component" value="Chromosome 1"/>
</dbReference>
<evidence type="ECO:0000313" key="1">
    <source>
        <dbReference type="EMBL" id="SQF24909.1"/>
    </source>
</evidence>
<name>A0A2X3ULX8_STRTR</name>
<dbReference type="RefSeq" id="WP_111679573.1">
    <property type="nucleotide sequence ID" value="NZ_BPPS01000003.1"/>
</dbReference>
<protein>
    <submittedName>
        <fullName evidence="1">Uncharacterized protein</fullName>
    </submittedName>
</protein>
<dbReference type="EMBL" id="LS483339">
    <property type="protein sequence ID" value="SQF24909.1"/>
    <property type="molecule type" value="Genomic_DNA"/>
</dbReference>